<dbReference type="InterPro" id="IPR036282">
    <property type="entry name" value="Glutathione-S-Trfase_C_sf"/>
</dbReference>
<feature type="compositionally biased region" description="Basic and acidic residues" evidence="2">
    <location>
        <begin position="223"/>
        <end position="235"/>
    </location>
</feature>
<dbReference type="EMBL" id="MU864352">
    <property type="protein sequence ID" value="KAK4193113.1"/>
    <property type="molecule type" value="Genomic_DNA"/>
</dbReference>
<protein>
    <submittedName>
        <fullName evidence="4">GST-like protein</fullName>
    </submittedName>
</protein>
<proteinExistence type="inferred from homology"/>
<feature type="region of interest" description="Disordered" evidence="2">
    <location>
        <begin position="223"/>
        <end position="251"/>
    </location>
</feature>
<keyword evidence="5" id="KW-1185">Reference proteome</keyword>
<comment type="caution">
    <text evidence="4">The sequence shown here is derived from an EMBL/GenBank/DDBJ whole genome shotgun (WGS) entry which is preliminary data.</text>
</comment>
<dbReference type="PANTHER" id="PTHR44051">
    <property type="entry name" value="GLUTATHIONE S-TRANSFERASE-RELATED"/>
    <property type="match status" value="1"/>
</dbReference>
<organism evidence="4 5">
    <name type="scientific">Podospora australis</name>
    <dbReference type="NCBI Taxonomy" id="1536484"/>
    <lineage>
        <taxon>Eukaryota</taxon>
        <taxon>Fungi</taxon>
        <taxon>Dikarya</taxon>
        <taxon>Ascomycota</taxon>
        <taxon>Pezizomycotina</taxon>
        <taxon>Sordariomycetes</taxon>
        <taxon>Sordariomycetidae</taxon>
        <taxon>Sordariales</taxon>
        <taxon>Podosporaceae</taxon>
        <taxon>Podospora</taxon>
    </lineage>
</organism>
<reference evidence="4" key="1">
    <citation type="journal article" date="2023" name="Mol. Phylogenet. Evol.">
        <title>Genome-scale phylogeny and comparative genomics of the fungal order Sordariales.</title>
        <authorList>
            <person name="Hensen N."/>
            <person name="Bonometti L."/>
            <person name="Westerberg I."/>
            <person name="Brannstrom I.O."/>
            <person name="Guillou S."/>
            <person name="Cros-Aarteil S."/>
            <person name="Calhoun S."/>
            <person name="Haridas S."/>
            <person name="Kuo A."/>
            <person name="Mondo S."/>
            <person name="Pangilinan J."/>
            <person name="Riley R."/>
            <person name="LaButti K."/>
            <person name="Andreopoulos B."/>
            <person name="Lipzen A."/>
            <person name="Chen C."/>
            <person name="Yan M."/>
            <person name="Daum C."/>
            <person name="Ng V."/>
            <person name="Clum A."/>
            <person name="Steindorff A."/>
            <person name="Ohm R.A."/>
            <person name="Martin F."/>
            <person name="Silar P."/>
            <person name="Natvig D.O."/>
            <person name="Lalanne C."/>
            <person name="Gautier V."/>
            <person name="Ament-Velasquez S.L."/>
            <person name="Kruys A."/>
            <person name="Hutchinson M.I."/>
            <person name="Powell A.J."/>
            <person name="Barry K."/>
            <person name="Miller A.N."/>
            <person name="Grigoriev I.V."/>
            <person name="Debuchy R."/>
            <person name="Gladieux P."/>
            <person name="Hiltunen Thoren M."/>
            <person name="Johannesson H."/>
        </authorList>
    </citation>
    <scope>NUCLEOTIDE SEQUENCE</scope>
    <source>
        <strain evidence="4">PSN309</strain>
    </source>
</reference>
<dbReference type="InterPro" id="IPR036249">
    <property type="entry name" value="Thioredoxin-like_sf"/>
</dbReference>
<reference evidence="4" key="2">
    <citation type="submission" date="2023-05" db="EMBL/GenBank/DDBJ databases">
        <authorList>
            <consortium name="Lawrence Berkeley National Laboratory"/>
            <person name="Steindorff A."/>
            <person name="Hensen N."/>
            <person name="Bonometti L."/>
            <person name="Westerberg I."/>
            <person name="Brannstrom I.O."/>
            <person name="Guillou S."/>
            <person name="Cros-Aarteil S."/>
            <person name="Calhoun S."/>
            <person name="Haridas S."/>
            <person name="Kuo A."/>
            <person name="Mondo S."/>
            <person name="Pangilinan J."/>
            <person name="Riley R."/>
            <person name="Labutti K."/>
            <person name="Andreopoulos B."/>
            <person name="Lipzen A."/>
            <person name="Chen C."/>
            <person name="Yanf M."/>
            <person name="Daum C."/>
            <person name="Ng V."/>
            <person name="Clum A."/>
            <person name="Ohm R."/>
            <person name="Martin F."/>
            <person name="Silar P."/>
            <person name="Natvig D."/>
            <person name="Lalanne C."/>
            <person name="Gautier V."/>
            <person name="Ament-Velasquez S.L."/>
            <person name="Kruys A."/>
            <person name="Hutchinson M.I."/>
            <person name="Powell A.J."/>
            <person name="Barry K."/>
            <person name="Miller A.N."/>
            <person name="Grigoriev I.V."/>
            <person name="Debuchy R."/>
            <person name="Gladieux P."/>
            <person name="Thoren M.H."/>
            <person name="Johannesson H."/>
        </authorList>
    </citation>
    <scope>NUCLEOTIDE SEQUENCE</scope>
    <source>
        <strain evidence="4">PSN309</strain>
    </source>
</reference>
<dbReference type="Pfam" id="PF13409">
    <property type="entry name" value="GST_N_2"/>
    <property type="match status" value="1"/>
</dbReference>
<evidence type="ECO:0000313" key="4">
    <source>
        <dbReference type="EMBL" id="KAK4193113.1"/>
    </source>
</evidence>
<comment type="similarity">
    <text evidence="1">Belongs to the GST superfamily.</text>
</comment>
<accession>A0AAN6X2Y6</accession>
<dbReference type="Proteomes" id="UP001302126">
    <property type="component" value="Unassembled WGS sequence"/>
</dbReference>
<dbReference type="InterPro" id="IPR040079">
    <property type="entry name" value="Glutathione_S-Trfase"/>
</dbReference>
<dbReference type="SUPFAM" id="SSF47616">
    <property type="entry name" value="GST C-terminal domain-like"/>
    <property type="match status" value="1"/>
</dbReference>
<evidence type="ECO:0000256" key="2">
    <source>
        <dbReference type="SAM" id="MobiDB-lite"/>
    </source>
</evidence>
<name>A0AAN6X2Y6_9PEZI</name>
<dbReference type="SFLD" id="SFLDS00019">
    <property type="entry name" value="Glutathione_Transferase_(cytos"/>
    <property type="match status" value="1"/>
</dbReference>
<evidence type="ECO:0000259" key="3">
    <source>
        <dbReference type="PROSITE" id="PS50404"/>
    </source>
</evidence>
<sequence length="251" mass="28815">MTYKLFITNQNYSSWSLRPWLLMKELGIPFQEEMRPLRIPPDATSFSQPQWSEFSPVCHVPCLHSLETEEDKNPIIIWESIAILDFLAEEFPDKHIWPADKRARAWARSAVAEMHAGFSTMRQEMGMNIGLRVQLSEEAFNDKLKADIKRISELWKEGMETFGGPFLAGREFTAVDAFFAPVVLRFETYLGAKERLRYSAKCYANVMLEVKGVKEWVAAALEETGRDEPHDRESVEGPGRVLVEDLRAGKE</sequence>
<dbReference type="PANTHER" id="PTHR44051:SF8">
    <property type="entry name" value="GLUTATHIONE S-TRANSFERASE GSTA"/>
    <property type="match status" value="1"/>
</dbReference>
<gene>
    <name evidence="4" type="ORF">QBC35DRAFT_482655</name>
</gene>
<dbReference type="InterPro" id="IPR004045">
    <property type="entry name" value="Glutathione_S-Trfase_N"/>
</dbReference>
<dbReference type="PROSITE" id="PS50404">
    <property type="entry name" value="GST_NTER"/>
    <property type="match status" value="1"/>
</dbReference>
<feature type="compositionally biased region" description="Basic and acidic residues" evidence="2">
    <location>
        <begin position="242"/>
        <end position="251"/>
    </location>
</feature>
<dbReference type="CDD" id="cd03194">
    <property type="entry name" value="GST_C_3"/>
    <property type="match status" value="1"/>
</dbReference>
<dbReference type="Gene3D" id="1.20.1050.10">
    <property type="match status" value="1"/>
</dbReference>
<dbReference type="SUPFAM" id="SSF52833">
    <property type="entry name" value="Thioredoxin-like"/>
    <property type="match status" value="1"/>
</dbReference>
<evidence type="ECO:0000256" key="1">
    <source>
        <dbReference type="ARBA" id="ARBA00007409"/>
    </source>
</evidence>
<feature type="domain" description="GST N-terminal" evidence="3">
    <location>
        <begin position="3"/>
        <end position="95"/>
    </location>
</feature>
<evidence type="ECO:0000313" key="5">
    <source>
        <dbReference type="Proteomes" id="UP001302126"/>
    </source>
</evidence>
<dbReference type="Gene3D" id="3.40.30.10">
    <property type="entry name" value="Glutaredoxin"/>
    <property type="match status" value="1"/>
</dbReference>
<dbReference type="AlphaFoldDB" id="A0AAN6X2Y6"/>